<reference evidence="2" key="1">
    <citation type="journal article" date="2022" name="Nat. Commun.">
        <title>Chromosome evolution and the genetic basis of agronomically important traits in greater yam.</title>
        <authorList>
            <person name="Bredeson J.V."/>
            <person name="Lyons J.B."/>
            <person name="Oniyinde I.O."/>
            <person name="Okereke N.R."/>
            <person name="Kolade O."/>
            <person name="Nnabue I."/>
            <person name="Nwadili C.O."/>
            <person name="Hribova E."/>
            <person name="Parker M."/>
            <person name="Nwogha J."/>
            <person name="Shu S."/>
            <person name="Carlson J."/>
            <person name="Kariba R."/>
            <person name="Muthemba S."/>
            <person name="Knop K."/>
            <person name="Barton G.J."/>
            <person name="Sherwood A.V."/>
            <person name="Lopez-Montes A."/>
            <person name="Asiedu R."/>
            <person name="Jamnadass R."/>
            <person name="Muchugi A."/>
            <person name="Goodstein D."/>
            <person name="Egesi C.N."/>
            <person name="Featherston J."/>
            <person name="Asfaw A."/>
            <person name="Simpson G.G."/>
            <person name="Dolezel J."/>
            <person name="Hendre P.S."/>
            <person name="Van Deynze A."/>
            <person name="Kumar P.L."/>
            <person name="Obidiegwu J.E."/>
            <person name="Bhattacharjee R."/>
            <person name="Rokhsar D.S."/>
        </authorList>
    </citation>
    <scope>NUCLEOTIDE SEQUENCE [LARGE SCALE GENOMIC DNA]</scope>
    <source>
        <strain evidence="2">cv. TDa95/00328</strain>
    </source>
</reference>
<dbReference type="Proteomes" id="UP000827976">
    <property type="component" value="Chromosome 8"/>
</dbReference>
<accession>A0ACB7VH26</accession>
<evidence type="ECO:0000313" key="1">
    <source>
        <dbReference type="EMBL" id="KAH7673461.1"/>
    </source>
</evidence>
<dbReference type="EMBL" id="CM037018">
    <property type="protein sequence ID" value="KAH7673461.1"/>
    <property type="molecule type" value="Genomic_DNA"/>
</dbReference>
<name>A0ACB7VH26_DIOAL</name>
<protein>
    <submittedName>
        <fullName evidence="1">Calmodulin-binding domain plant domain-containing protein</fullName>
    </submittedName>
</protein>
<organism evidence="1 2">
    <name type="scientific">Dioscorea alata</name>
    <name type="common">Purple yam</name>
    <dbReference type="NCBI Taxonomy" id="55571"/>
    <lineage>
        <taxon>Eukaryota</taxon>
        <taxon>Viridiplantae</taxon>
        <taxon>Streptophyta</taxon>
        <taxon>Embryophyta</taxon>
        <taxon>Tracheophyta</taxon>
        <taxon>Spermatophyta</taxon>
        <taxon>Magnoliopsida</taxon>
        <taxon>Liliopsida</taxon>
        <taxon>Dioscoreales</taxon>
        <taxon>Dioscoreaceae</taxon>
        <taxon>Dioscorea</taxon>
    </lineage>
</organism>
<comment type="caution">
    <text evidence="1">The sequence shown here is derived from an EMBL/GenBank/DDBJ whole genome shotgun (WGS) entry which is preliminary data.</text>
</comment>
<evidence type="ECO:0000313" key="2">
    <source>
        <dbReference type="Proteomes" id="UP000827976"/>
    </source>
</evidence>
<keyword evidence="2" id="KW-1185">Reference proteome</keyword>
<gene>
    <name evidence="1" type="ORF">IHE45_08G009000</name>
</gene>
<proteinExistence type="predicted"/>
<sequence>MTQEVSETVIVPIPPDLFENKGEERRNSSGKASSYKKRIPNYLKPSTGSCHDFCKYGRNHTFQVKERRPLRRRLFVSKEILDDKRHEEKIPTSGNRKKKVIQKERAEELMNSVEKTVLSPPNGISSADEMSDLIVEKSIVTDELIVSSNRTEEFIEGPAIIELEIPPGLASSNASSENSPANDDGEFPGEVIFMEKCIVESDDGILKKSQEEYVEPESIKPNKSASIKKAMASSKEKVPGSKQIKARTSNANDLRREVARSKSNASVKNKGIKQKETDESVKSKSIIKQKASSKIKQDSTLSGVRRTLKPVTPSPSKKTDTSNRTQLKLRTPPISKSTNTLSKSTSSGLARILKPITSSPSKKTDTSNRTQWKLRTPPISKSVNTLSKIGEKRMLRSLSGEKRVLRSLSLTSIPSVKLRNHTKNSRLGSTMKTGKKESENNEQNTQTRKLRSSSTLSNHSPQKKKDKEGMLIKTVTGPRKKTELKPIQRRNVNAKMQEATPHKLSFRQGKVIVPQAENTAPKRLRFRPRAAGEHQNGIVSSQRRILMRKRSELGRVGESNGRIGEASRVVLRHQEQQEKKDKQGLFNHVIEETASKLVETRKSKVKALVGAFETVISLQENKKDYA</sequence>